<evidence type="ECO:0000256" key="1">
    <source>
        <dbReference type="SAM" id="Phobius"/>
    </source>
</evidence>
<keyword evidence="1" id="KW-1133">Transmembrane helix</keyword>
<dbReference type="PATRIC" id="fig|1001583.3.peg.1106"/>
<dbReference type="InterPro" id="IPR046350">
    <property type="entry name" value="Cystatin_sf"/>
</dbReference>
<feature type="transmembrane region" description="Helical" evidence="1">
    <location>
        <begin position="26"/>
        <end position="46"/>
    </location>
</feature>
<gene>
    <name evidence="3" type="ORF">LVISKB_1123</name>
</gene>
<protein>
    <recommendedName>
        <fullName evidence="2">Cell wall elongation regulator TseB-like domain-containing protein</fullName>
    </recommendedName>
</protein>
<keyword evidence="1" id="KW-0812">Transmembrane</keyword>
<dbReference type="Proteomes" id="UP000012042">
    <property type="component" value="Chromosome"/>
</dbReference>
<dbReference type="AlphaFoldDB" id="M5AD62"/>
<dbReference type="HOGENOM" id="CLU_114070_1_1_9"/>
<name>M5AD62_LEVBR</name>
<evidence type="ECO:0000313" key="3">
    <source>
        <dbReference type="EMBL" id="BAN06758.1"/>
    </source>
</evidence>
<dbReference type="SUPFAM" id="SSF54403">
    <property type="entry name" value="Cystatin/monellin"/>
    <property type="match status" value="2"/>
</dbReference>
<proteinExistence type="predicted"/>
<feature type="domain" description="Cell wall elongation regulator TseB-like" evidence="2">
    <location>
        <begin position="60"/>
        <end position="103"/>
    </location>
</feature>
<evidence type="ECO:0000313" key="4">
    <source>
        <dbReference type="Proteomes" id="UP000012042"/>
    </source>
</evidence>
<accession>M5AD62</accession>
<dbReference type="Gene3D" id="3.10.450.40">
    <property type="match status" value="2"/>
</dbReference>
<dbReference type="InterPro" id="IPR041401">
    <property type="entry name" value="TseB-like_dom"/>
</dbReference>
<keyword evidence="1" id="KW-0472">Membrane</keyword>
<organism evidence="3 4">
    <name type="scientific">Levilactobacillus brevis KB290</name>
    <dbReference type="NCBI Taxonomy" id="1001583"/>
    <lineage>
        <taxon>Bacteria</taxon>
        <taxon>Bacillati</taxon>
        <taxon>Bacillota</taxon>
        <taxon>Bacilli</taxon>
        <taxon>Lactobacillales</taxon>
        <taxon>Lactobacillaceae</taxon>
        <taxon>Levilactobacillus</taxon>
    </lineage>
</organism>
<dbReference type="Pfam" id="PF17881">
    <property type="entry name" value="TseB"/>
    <property type="match status" value="1"/>
</dbReference>
<evidence type="ECO:0000259" key="2">
    <source>
        <dbReference type="Pfam" id="PF17881"/>
    </source>
</evidence>
<dbReference type="KEGG" id="lbk:LVISKB_1123"/>
<sequence>MRSLIREYDGKLMRQQYKRQRRPRHWVLLTILLVILVVLISAGVMINKATKPLSQARVHAETVAKDSGHLTSTQDFYWTNLNTTYYTVSGQNKAKQKVYVIVPKTGKKVTVLKQTDGISRNTVLQQVWKRNPKKVLSAALSIFNGKPAWQVSYLNQSGKLCYLTYQYSNGKVLQQIANI</sequence>
<dbReference type="EMBL" id="AP012167">
    <property type="protein sequence ID" value="BAN06758.1"/>
    <property type="molecule type" value="Genomic_DNA"/>
</dbReference>
<reference evidence="3 4" key="1">
    <citation type="journal article" date="2013" name="PLoS ONE">
        <title>Genomic Analysis by Deep Sequencing of the Probiotic Lactobacillus brevis KB290 Harboring Nine Plasmids Reveals Genomic Stability.</title>
        <authorList>
            <person name="Fukao M."/>
            <person name="Oshima K."/>
            <person name="Morita H."/>
            <person name="Toh H."/>
            <person name="Suda W."/>
            <person name="Kim S.W."/>
            <person name="Suzuki S."/>
            <person name="Yakabe T."/>
            <person name="Hattori M."/>
            <person name="Yajima N."/>
        </authorList>
    </citation>
    <scope>NUCLEOTIDE SEQUENCE [LARGE SCALE GENOMIC DNA]</scope>
    <source>
        <strain evidence="3 4">KB290</strain>
    </source>
</reference>